<organism evidence="1 2">
    <name type="scientific">Haemophilus sputorum</name>
    <dbReference type="NCBI Taxonomy" id="1078480"/>
    <lineage>
        <taxon>Bacteria</taxon>
        <taxon>Pseudomonadati</taxon>
        <taxon>Pseudomonadota</taxon>
        <taxon>Gammaproteobacteria</taxon>
        <taxon>Pasteurellales</taxon>
        <taxon>Pasteurellaceae</taxon>
        <taxon>Haemophilus</taxon>
    </lineage>
</organism>
<evidence type="ECO:0000313" key="2">
    <source>
        <dbReference type="Proteomes" id="UP000253872"/>
    </source>
</evidence>
<protein>
    <recommendedName>
        <fullName evidence="3">Phage protease</fullName>
    </recommendedName>
</protein>
<sequence>MTINPIACSFKLAEANGHIQLFPFGRFYPADGRAEGVGGWYVDDSNGYALAESINQLGIDLMIDYEHQTLYLEKNGQGNPAAGWIKQVEYRPNEGLFATVAWTDKAASQIKAGEYRYISPLFIPDSSGRVVQVLNAALTNRPALHNLAEAFALSQTFNQQQGQPMLKLLQQLFDAPNASEAEMMEKLTALSAAKGDSKVALSAVYDELKTQTAQAVALSAQIANPDPTKFVALSQMQAVQTELNTLKAQHAKEKADALISKALSDGRLLPAQKTWAENLAQTNLVALSDYLATVTLNAALAGGMQAKDKPEGGAVALSADEKEAARIMGKTEAEYAEIKKQQGAK</sequence>
<dbReference type="PIRSF" id="PIRSF016624">
    <property type="entry name" value="Mu_prophg_I"/>
    <property type="match status" value="1"/>
</dbReference>
<dbReference type="RefSeq" id="WP_111402713.1">
    <property type="nucleotide sequence ID" value="NZ_QEPN01000003.1"/>
</dbReference>
<dbReference type="InterPro" id="IPR012106">
    <property type="entry name" value="Phage_Mu_Gp1"/>
</dbReference>
<comment type="caution">
    <text evidence="1">The sequence shown here is derived from an EMBL/GenBank/DDBJ whole genome shotgun (WGS) entry which is preliminary data.</text>
</comment>
<gene>
    <name evidence="1" type="ORF">DPV93_05210</name>
</gene>
<dbReference type="EMBL" id="QEPN01000003">
    <property type="protein sequence ID" value="RDE72680.1"/>
    <property type="molecule type" value="Genomic_DNA"/>
</dbReference>
<dbReference type="Pfam" id="PF10123">
    <property type="entry name" value="Mu-like_Pro"/>
    <property type="match status" value="1"/>
</dbReference>
<proteinExistence type="predicted"/>
<reference evidence="1 2" key="1">
    <citation type="submission" date="2018-05" db="EMBL/GenBank/DDBJ databases">
        <title>Draft Genome Sequences for a Diverse set of 7 Haemophilus Species.</title>
        <authorList>
            <person name="Nichols M."/>
            <person name="Topaz N."/>
            <person name="Wang X."/>
            <person name="Wang X."/>
            <person name="Boxrud D."/>
        </authorList>
    </citation>
    <scope>NUCLEOTIDE SEQUENCE [LARGE SCALE GENOMIC DNA]</scope>
    <source>
        <strain evidence="1 2">C2002001239</strain>
    </source>
</reference>
<dbReference type="AlphaFoldDB" id="A0A369YHI2"/>
<name>A0A369YHI2_9PAST</name>
<evidence type="ECO:0000313" key="1">
    <source>
        <dbReference type="EMBL" id="RDE72680.1"/>
    </source>
</evidence>
<accession>A0A369YHI2</accession>
<evidence type="ECO:0008006" key="3">
    <source>
        <dbReference type="Google" id="ProtNLM"/>
    </source>
</evidence>
<dbReference type="Proteomes" id="UP000253872">
    <property type="component" value="Unassembled WGS sequence"/>
</dbReference>